<accession>A0A0X3P372</accession>
<dbReference type="AlphaFoldDB" id="A0A0X3P372"/>
<protein>
    <submittedName>
        <fullName evidence="1">Discs large homolog 1-like protein</fullName>
    </submittedName>
</protein>
<reference evidence="1" key="1">
    <citation type="submission" date="2016-01" db="EMBL/GenBank/DDBJ databases">
        <title>Reference transcriptome for the parasite Schistocephalus solidus: insights into the molecular evolution of parasitism.</title>
        <authorList>
            <person name="Hebert F.O."/>
            <person name="Grambauer S."/>
            <person name="Barber I."/>
            <person name="Landry C.R."/>
            <person name="Aubin-Horth N."/>
        </authorList>
    </citation>
    <scope>NUCLEOTIDE SEQUENCE</scope>
</reference>
<dbReference type="EMBL" id="GEEE01016937">
    <property type="protein sequence ID" value="JAP46288.1"/>
    <property type="molecule type" value="Transcribed_RNA"/>
</dbReference>
<sequence length="137" mass="15176">MLTGSRVFRVVEILFVQKHVTCLNETIPRLDMSVHCCQAPWGDSGNKYAFVGKLVIYVMATGDTKTEPHVRRGFHKVDLIPVRFTGPGHLPIKFRLNIRSGSGLVGSFCRNWEGHFGVGFSSEITSNDQSQGIPSLS</sequence>
<name>A0A0X3P372_SCHSO</name>
<proteinExistence type="predicted"/>
<organism evidence="1">
    <name type="scientific">Schistocephalus solidus</name>
    <name type="common">Tapeworm</name>
    <dbReference type="NCBI Taxonomy" id="70667"/>
    <lineage>
        <taxon>Eukaryota</taxon>
        <taxon>Metazoa</taxon>
        <taxon>Spiralia</taxon>
        <taxon>Lophotrochozoa</taxon>
        <taxon>Platyhelminthes</taxon>
        <taxon>Cestoda</taxon>
        <taxon>Eucestoda</taxon>
        <taxon>Diphyllobothriidea</taxon>
        <taxon>Diphyllobothriidae</taxon>
        <taxon>Schistocephalus</taxon>
    </lineage>
</organism>
<evidence type="ECO:0000313" key="1">
    <source>
        <dbReference type="EMBL" id="JAP46288.1"/>
    </source>
</evidence>
<gene>
    <name evidence="1" type="primary">DLG1L</name>
    <name evidence="1" type="ORF">TR146071</name>
</gene>